<organism evidence="1 2">
    <name type="scientific">Aspergillus bertholletiae</name>
    <dbReference type="NCBI Taxonomy" id="1226010"/>
    <lineage>
        <taxon>Eukaryota</taxon>
        <taxon>Fungi</taxon>
        <taxon>Dikarya</taxon>
        <taxon>Ascomycota</taxon>
        <taxon>Pezizomycotina</taxon>
        <taxon>Eurotiomycetes</taxon>
        <taxon>Eurotiomycetidae</taxon>
        <taxon>Eurotiales</taxon>
        <taxon>Aspergillaceae</taxon>
        <taxon>Aspergillus</taxon>
        <taxon>Aspergillus subgen. Circumdati</taxon>
    </lineage>
</organism>
<accession>A0A5N7AQG7</accession>
<evidence type="ECO:0000313" key="1">
    <source>
        <dbReference type="EMBL" id="KAE8371148.1"/>
    </source>
</evidence>
<proteinExistence type="predicted"/>
<dbReference type="EMBL" id="ML736469">
    <property type="protein sequence ID" value="KAE8371148.1"/>
    <property type="molecule type" value="Genomic_DNA"/>
</dbReference>
<dbReference type="Proteomes" id="UP000326198">
    <property type="component" value="Unassembled WGS sequence"/>
</dbReference>
<keyword evidence="2" id="KW-1185">Reference proteome</keyword>
<gene>
    <name evidence="1" type="ORF">BDV26DRAFT_303111</name>
</gene>
<evidence type="ECO:0000313" key="2">
    <source>
        <dbReference type="Proteomes" id="UP000326198"/>
    </source>
</evidence>
<name>A0A5N7AQG7_9EURO</name>
<sequence length="363" mass="40927">MPTKLPLTQVIASLSALPRELAHQILNDIRIWDILRLLCYNNANINTDILTHPTLGRLFSHSTDILDEVRTTVTLYRTVCAEHSLTVAPLTSPLAFNAHTGPLDYKEITNYMHHLLVDQLYLPPWKRDVLAHYAPLPFDGDATSTVPALASRWAAIHAAQDKLNARKAAQIRRVAALLEAHPDVLKRTPDPRQTPSKNVSHSVRWLRHVADRMLHQSLLRGDMKRGMSLFAYGYLPVMPFDRTLGVVLRGLARVGVEAGVDRVVDAERWARETQGLGEEVGGLVRVVVEGLWFVYDGGKSEERVPRIGVGQGGFWYFIPHDPTEAKENALHGLAQQYDVHDEREITWLEAFVAMYRHFEAPRA</sequence>
<dbReference type="OrthoDB" id="3478523at2759"/>
<protein>
    <submittedName>
        <fullName evidence="1">Uncharacterized protein</fullName>
    </submittedName>
</protein>
<dbReference type="AlphaFoldDB" id="A0A5N7AQG7"/>
<reference evidence="1 2" key="1">
    <citation type="submission" date="2019-04" db="EMBL/GenBank/DDBJ databases">
        <title>Friends and foes A comparative genomics studyof 23 Aspergillus species from section Flavi.</title>
        <authorList>
            <consortium name="DOE Joint Genome Institute"/>
            <person name="Kjaerbolling I."/>
            <person name="Vesth T."/>
            <person name="Frisvad J.C."/>
            <person name="Nybo J.L."/>
            <person name="Theobald S."/>
            <person name="Kildgaard S."/>
            <person name="Isbrandt T."/>
            <person name="Kuo A."/>
            <person name="Sato A."/>
            <person name="Lyhne E.K."/>
            <person name="Kogle M.E."/>
            <person name="Wiebenga A."/>
            <person name="Kun R.S."/>
            <person name="Lubbers R.J."/>
            <person name="Makela M.R."/>
            <person name="Barry K."/>
            <person name="Chovatia M."/>
            <person name="Clum A."/>
            <person name="Daum C."/>
            <person name="Haridas S."/>
            <person name="He G."/>
            <person name="LaButti K."/>
            <person name="Lipzen A."/>
            <person name="Mondo S."/>
            <person name="Riley R."/>
            <person name="Salamov A."/>
            <person name="Simmons B.A."/>
            <person name="Magnuson J.K."/>
            <person name="Henrissat B."/>
            <person name="Mortensen U.H."/>
            <person name="Larsen T.O."/>
            <person name="Devries R.P."/>
            <person name="Grigoriev I.V."/>
            <person name="Machida M."/>
            <person name="Baker S.E."/>
            <person name="Andersen M.R."/>
        </authorList>
    </citation>
    <scope>NUCLEOTIDE SEQUENCE [LARGE SCALE GENOMIC DNA]</scope>
    <source>
        <strain evidence="1 2">IBT 29228</strain>
    </source>
</reference>